<organism evidence="4 5">
    <name type="scientific">Altererythrobacter rubellus</name>
    <dbReference type="NCBI Taxonomy" id="2173831"/>
    <lineage>
        <taxon>Bacteria</taxon>
        <taxon>Pseudomonadati</taxon>
        <taxon>Pseudomonadota</taxon>
        <taxon>Alphaproteobacteria</taxon>
        <taxon>Sphingomonadales</taxon>
        <taxon>Erythrobacteraceae</taxon>
        <taxon>Altererythrobacter</taxon>
    </lineage>
</organism>
<proteinExistence type="predicted"/>
<dbReference type="RefSeq" id="WP_285975139.1">
    <property type="nucleotide sequence ID" value="NZ_CP127221.1"/>
</dbReference>
<evidence type="ECO:0000313" key="5">
    <source>
        <dbReference type="Proteomes" id="UP001231445"/>
    </source>
</evidence>
<dbReference type="Gene3D" id="1.25.40.10">
    <property type="entry name" value="Tetratricopeptide repeat domain"/>
    <property type="match status" value="1"/>
</dbReference>
<evidence type="ECO:0000256" key="2">
    <source>
        <dbReference type="SAM" id="SignalP"/>
    </source>
</evidence>
<evidence type="ECO:0000259" key="3">
    <source>
        <dbReference type="Pfam" id="PF12770"/>
    </source>
</evidence>
<accession>A0A9Y2F496</accession>
<feature type="region of interest" description="Disordered" evidence="1">
    <location>
        <begin position="31"/>
        <end position="57"/>
    </location>
</feature>
<dbReference type="InterPro" id="IPR011990">
    <property type="entry name" value="TPR-like_helical_dom_sf"/>
</dbReference>
<dbReference type="AlphaFoldDB" id="A0A9Y2F496"/>
<reference evidence="4 5" key="1">
    <citation type="submission" date="2023-06" db="EMBL/GenBank/DDBJ databases">
        <title>Altererythrobacter rubellus NBRC 112769 genome.</title>
        <authorList>
            <person name="Zhang K."/>
        </authorList>
    </citation>
    <scope>NUCLEOTIDE SEQUENCE [LARGE SCALE GENOMIC DNA]</scope>
    <source>
        <strain evidence="4 5">NBRC 112769</strain>
    </source>
</reference>
<keyword evidence="5" id="KW-1185">Reference proteome</keyword>
<sequence length="866" mass="94083">MDHLLQTFSNMFLSLILLLAAAPAAADPLVSGARPSPAEIKSEGSTPEADSTESTSELISIETDWNAAREASEKLDFSAAQERLEAALAVQSRLFGDSDFTTAALLLDLAMVLAYQEDFEGADAIVRRAGPIIDRSPRPTDRARFAGYQATIAMLQGDYSVANRFAQDASSRWREIIGSDDQQALLSLFQTEEEARVGVQPELALSLAREAAILLRMDDPVTAYAKAGEALFEFNSAAQKPPIWRSEILAILGEASSALGRLSAADTFFKKAIDIRRSVQGDGPGMIRLLLAQGRAYQREAMNVNSIIAFRRAVEIAKNMPPGSVALRVDDLVPFASAVLDEEQFLESEEDRLGLMTELYDAFQIAFVPGRDDVINLASMQFVDDDPVLADLIDNLKQSLLLQAEINGKLGVERAKVTGDRDDGLIEFLLSQLQIQSDKVSGIRDILNQEYPDYQRFDGSELPDLNVVRGALAPDEALASFLIGQDSSFLQLITRDRVHIAPIEAGNDKLDQMVRELRQGLEIEGGSVNEFNLDESHFLYQTLFGAVADEFNKLGRLIVIPNGPLSDLPFGTLVTRLPLSADYTEASWLVNQMSVTHAPSLISFINLRSTRTVRAPPRSFLGVANPKFVSDIQTLPTSEDPICNPEGLAILSRFDSLEELPDTIDEVNSVIASLGIEDADVFSDRAAKEEVFRTDALNQYNIIYVATHAVMPGEVACQREPGIALARPGEMALSRTEDGFLDASEIAALRISANLVVLSACNTATSSDAAVQKGESLSGLAESFFIAGARSMLVTHWQVPSVATATLMKNLFGNIGDERGLSTDQALQRAQVEAISNEETAHPFFWGAFSFVGSGAETVFSSGSRL</sequence>
<keyword evidence="2" id="KW-0732">Signal</keyword>
<feature type="chain" id="PRO_5040718427" evidence="2">
    <location>
        <begin position="27"/>
        <end position="866"/>
    </location>
</feature>
<evidence type="ECO:0000313" key="4">
    <source>
        <dbReference type="EMBL" id="WIW94823.1"/>
    </source>
</evidence>
<protein>
    <submittedName>
        <fullName evidence="4">CHAT domain-containing protein</fullName>
    </submittedName>
</protein>
<dbReference type="SUPFAM" id="SSF48452">
    <property type="entry name" value="TPR-like"/>
    <property type="match status" value="1"/>
</dbReference>
<dbReference type="InterPro" id="IPR024983">
    <property type="entry name" value="CHAT_dom"/>
</dbReference>
<evidence type="ECO:0000256" key="1">
    <source>
        <dbReference type="SAM" id="MobiDB-lite"/>
    </source>
</evidence>
<gene>
    <name evidence="4" type="ORF">QQX03_07505</name>
</gene>
<dbReference type="EMBL" id="CP127221">
    <property type="protein sequence ID" value="WIW94823.1"/>
    <property type="molecule type" value="Genomic_DNA"/>
</dbReference>
<dbReference type="KEGG" id="arue:QQX03_07505"/>
<feature type="domain" description="CHAT" evidence="3">
    <location>
        <begin position="538"/>
        <end position="854"/>
    </location>
</feature>
<dbReference type="Pfam" id="PF12770">
    <property type="entry name" value="CHAT"/>
    <property type="match status" value="1"/>
</dbReference>
<name>A0A9Y2F496_9SPHN</name>
<feature type="signal peptide" evidence="2">
    <location>
        <begin position="1"/>
        <end position="26"/>
    </location>
</feature>
<dbReference type="Proteomes" id="UP001231445">
    <property type="component" value="Chromosome"/>
</dbReference>